<dbReference type="EMBL" id="BAABAT010000002">
    <property type="protein sequence ID" value="GAA4245040.1"/>
    <property type="molecule type" value="Genomic_DNA"/>
</dbReference>
<feature type="region of interest" description="Disordered" evidence="1">
    <location>
        <begin position="11"/>
        <end position="108"/>
    </location>
</feature>
<reference evidence="3" key="1">
    <citation type="journal article" date="2019" name="Int. J. Syst. Evol. Microbiol.">
        <title>The Global Catalogue of Microorganisms (GCM) 10K type strain sequencing project: providing services to taxonomists for standard genome sequencing and annotation.</title>
        <authorList>
            <consortium name="The Broad Institute Genomics Platform"/>
            <consortium name="The Broad Institute Genome Sequencing Center for Infectious Disease"/>
            <person name="Wu L."/>
            <person name="Ma J."/>
        </authorList>
    </citation>
    <scope>NUCLEOTIDE SEQUENCE [LARGE SCALE GENOMIC DNA]</scope>
    <source>
        <strain evidence="3">JCM 17441</strain>
    </source>
</reference>
<proteinExistence type="predicted"/>
<protein>
    <submittedName>
        <fullName evidence="2">Uncharacterized protein</fullName>
    </submittedName>
</protein>
<name>A0ABP8CZT4_9ACTN</name>
<organism evidence="2 3">
    <name type="scientific">Dactylosporangium darangshiense</name>
    <dbReference type="NCBI Taxonomy" id="579108"/>
    <lineage>
        <taxon>Bacteria</taxon>
        <taxon>Bacillati</taxon>
        <taxon>Actinomycetota</taxon>
        <taxon>Actinomycetes</taxon>
        <taxon>Micromonosporales</taxon>
        <taxon>Micromonosporaceae</taxon>
        <taxon>Dactylosporangium</taxon>
    </lineage>
</organism>
<evidence type="ECO:0000313" key="3">
    <source>
        <dbReference type="Proteomes" id="UP001500620"/>
    </source>
</evidence>
<gene>
    <name evidence="2" type="ORF">GCM10022255_010690</name>
</gene>
<keyword evidence="3" id="KW-1185">Reference proteome</keyword>
<evidence type="ECO:0000313" key="2">
    <source>
        <dbReference type="EMBL" id="GAA4245040.1"/>
    </source>
</evidence>
<dbReference type="Proteomes" id="UP001500620">
    <property type="component" value="Unassembled WGS sequence"/>
</dbReference>
<evidence type="ECO:0000256" key="1">
    <source>
        <dbReference type="SAM" id="MobiDB-lite"/>
    </source>
</evidence>
<comment type="caution">
    <text evidence="2">The sequence shown here is derived from an EMBL/GenBank/DDBJ whole genome shotgun (WGS) entry which is preliminary data.</text>
</comment>
<sequence>MAAGAVITAVASNTAAAKAATRRAARTPRSGAPITAMSPPVETSRDAGLIRRPKRMGRQAGQPEIYGARNPRFEQRHSRVTKMGAGAKRTKVAKAAIRPSTSRRRSRAARMPVKLFIGPNPARNTLPGYAEVSYSRHWLEVRRFVSPSARTAPWIA</sequence>
<accession>A0ABP8CZT4</accession>